<protein>
    <submittedName>
        <fullName evidence="2">Uncharacterized protein</fullName>
    </submittedName>
</protein>
<accession>K0TC40</accession>
<dbReference type="Proteomes" id="UP000266841">
    <property type="component" value="Unassembled WGS sequence"/>
</dbReference>
<dbReference type="AlphaFoldDB" id="K0TC40"/>
<feature type="compositionally biased region" description="Low complexity" evidence="1">
    <location>
        <begin position="547"/>
        <end position="557"/>
    </location>
</feature>
<proteinExistence type="predicted"/>
<reference evidence="2 3" key="1">
    <citation type="journal article" date="2012" name="Genome Biol.">
        <title>Genome and low-iron response of an oceanic diatom adapted to chronic iron limitation.</title>
        <authorList>
            <person name="Lommer M."/>
            <person name="Specht M."/>
            <person name="Roy A.S."/>
            <person name="Kraemer L."/>
            <person name="Andreson R."/>
            <person name="Gutowska M.A."/>
            <person name="Wolf J."/>
            <person name="Bergner S.V."/>
            <person name="Schilhabel M.B."/>
            <person name="Klostermeier U.C."/>
            <person name="Beiko R.G."/>
            <person name="Rosenstiel P."/>
            <person name="Hippler M."/>
            <person name="Laroche J."/>
        </authorList>
    </citation>
    <scope>NUCLEOTIDE SEQUENCE [LARGE SCALE GENOMIC DNA]</scope>
    <source>
        <strain evidence="2 3">CCMP1005</strain>
    </source>
</reference>
<feature type="region of interest" description="Disordered" evidence="1">
    <location>
        <begin position="479"/>
        <end position="507"/>
    </location>
</feature>
<organism evidence="2 3">
    <name type="scientific">Thalassiosira oceanica</name>
    <name type="common">Marine diatom</name>
    <dbReference type="NCBI Taxonomy" id="159749"/>
    <lineage>
        <taxon>Eukaryota</taxon>
        <taxon>Sar</taxon>
        <taxon>Stramenopiles</taxon>
        <taxon>Ochrophyta</taxon>
        <taxon>Bacillariophyta</taxon>
        <taxon>Coscinodiscophyceae</taxon>
        <taxon>Thalassiosirophycidae</taxon>
        <taxon>Thalassiosirales</taxon>
        <taxon>Thalassiosiraceae</taxon>
        <taxon>Thalassiosira</taxon>
    </lineage>
</organism>
<feature type="compositionally biased region" description="Gly residues" evidence="1">
    <location>
        <begin position="479"/>
        <end position="500"/>
    </location>
</feature>
<evidence type="ECO:0000313" key="3">
    <source>
        <dbReference type="Proteomes" id="UP000266841"/>
    </source>
</evidence>
<evidence type="ECO:0000256" key="1">
    <source>
        <dbReference type="SAM" id="MobiDB-lite"/>
    </source>
</evidence>
<feature type="region of interest" description="Disordered" evidence="1">
    <location>
        <begin position="544"/>
        <end position="571"/>
    </location>
</feature>
<gene>
    <name evidence="2" type="ORF">THAOC_10797</name>
</gene>
<sequence>MAAAVPPLPNMANPANWLQVLKDHRLPDEMADFVVSDTGGGATDPMVLAQLNSNYSKGKDLTALLSDPPRTKHAIENPRESMRPFYYDEVTWRLTPILKYKIENLVVLCSFYEHVGWESCHITRDMLTPELAKLVRTQCDGMYNTFSTGRKSAFPTIGKNEAARTFLEKFQAKAQTVPGASWHILLGMYMREDRTPRRLPVLPGKAWSAGSDSVADELIRFGQLDNPHAHEDRKILFQYLSDALKSVPTLSSELTTFQKKNDFDGAIEQIKKSHLSEEDYRATYDEAEKLFLHGKWDPSKDIKKFSKSFNDSIVEMRDCAKKLKDKQVPNADAIRRQYLDSVGNATDQMMISTIANFKTINNTSNLDEIQSTLANLDPNKAKKTITNHRASVAAASGVTFDGEDSDKKKPAEVLPPVTLVRYPKKFIQSLPAKDRDILSKAIKASGKSVFSLPYFATKPKAIAYYKSMGGNEAAIAQGGGGGGGGGGNRNGKRGNQGGGNSEQKKSKYAKLAAAHAAEKKKTATLEQQIEGLTGAVESMAQKLESNASASLSSAKAKASGEDSQGSDDTSILAKLKAVRDLKKKEAS</sequence>
<comment type="caution">
    <text evidence="2">The sequence shown here is derived from an EMBL/GenBank/DDBJ whole genome shotgun (WGS) entry which is preliminary data.</text>
</comment>
<evidence type="ECO:0000313" key="2">
    <source>
        <dbReference type="EMBL" id="EJK68067.1"/>
    </source>
</evidence>
<keyword evidence="3" id="KW-1185">Reference proteome</keyword>
<name>K0TC40_THAOC</name>
<dbReference type="EMBL" id="AGNL01012125">
    <property type="protein sequence ID" value="EJK68067.1"/>
    <property type="molecule type" value="Genomic_DNA"/>
</dbReference>